<dbReference type="Pfam" id="PF00126">
    <property type="entry name" value="HTH_1"/>
    <property type="match status" value="1"/>
</dbReference>
<keyword evidence="4" id="KW-0804">Transcription</keyword>
<dbReference type="Pfam" id="PF03466">
    <property type="entry name" value="LysR_substrate"/>
    <property type="match status" value="1"/>
</dbReference>
<dbReference type="InterPro" id="IPR036390">
    <property type="entry name" value="WH_DNA-bd_sf"/>
</dbReference>
<feature type="domain" description="HTH lysR-type" evidence="5">
    <location>
        <begin position="6"/>
        <end position="63"/>
    </location>
</feature>
<dbReference type="STRING" id="161398.PP2015_1210"/>
<evidence type="ECO:0000313" key="6">
    <source>
        <dbReference type="EMBL" id="ALO41726.1"/>
    </source>
</evidence>
<dbReference type="GO" id="GO:0003700">
    <property type="term" value="F:DNA-binding transcription factor activity"/>
    <property type="evidence" value="ECO:0007669"/>
    <property type="project" value="InterPro"/>
</dbReference>
<dbReference type="PATRIC" id="fig|161398.10.peg.1232"/>
<dbReference type="InterPro" id="IPR005119">
    <property type="entry name" value="LysR_subst-bd"/>
</dbReference>
<dbReference type="InterPro" id="IPR036388">
    <property type="entry name" value="WH-like_DNA-bd_sf"/>
</dbReference>
<name>A0A0S2K102_9GAMM</name>
<gene>
    <name evidence="6" type="ORF">PP2015_1210</name>
</gene>
<dbReference type="RefSeq" id="WP_058029440.1">
    <property type="nucleotide sequence ID" value="NZ_CP013187.1"/>
</dbReference>
<evidence type="ECO:0000313" key="7">
    <source>
        <dbReference type="Proteomes" id="UP000061457"/>
    </source>
</evidence>
<keyword evidence="7" id="KW-1185">Reference proteome</keyword>
<dbReference type="Gene3D" id="3.40.190.290">
    <property type="match status" value="1"/>
</dbReference>
<dbReference type="SUPFAM" id="SSF53850">
    <property type="entry name" value="Periplasmic binding protein-like II"/>
    <property type="match status" value="1"/>
</dbReference>
<evidence type="ECO:0000256" key="2">
    <source>
        <dbReference type="ARBA" id="ARBA00023015"/>
    </source>
</evidence>
<keyword evidence="3" id="KW-0238">DNA-binding</keyword>
<accession>A0A0S2K102</accession>
<evidence type="ECO:0000256" key="1">
    <source>
        <dbReference type="ARBA" id="ARBA00009437"/>
    </source>
</evidence>
<reference evidence="6 7" key="1">
    <citation type="submission" date="2015-11" db="EMBL/GenBank/DDBJ databases">
        <authorList>
            <person name="Zhang Y."/>
            <person name="Guo Z."/>
        </authorList>
    </citation>
    <scope>NUCLEOTIDE SEQUENCE [LARGE SCALE GENOMIC DNA]</scope>
    <source>
        <strain evidence="6 7">KCTC 12086</strain>
    </source>
</reference>
<evidence type="ECO:0000259" key="5">
    <source>
        <dbReference type="PROSITE" id="PS50931"/>
    </source>
</evidence>
<comment type="similarity">
    <text evidence="1">Belongs to the LysR transcriptional regulatory family.</text>
</comment>
<organism evidence="6 7">
    <name type="scientific">Pseudoalteromonas phenolica</name>
    <dbReference type="NCBI Taxonomy" id="161398"/>
    <lineage>
        <taxon>Bacteria</taxon>
        <taxon>Pseudomonadati</taxon>
        <taxon>Pseudomonadota</taxon>
        <taxon>Gammaproteobacteria</taxon>
        <taxon>Alteromonadales</taxon>
        <taxon>Pseudoalteromonadaceae</taxon>
        <taxon>Pseudoalteromonas</taxon>
    </lineage>
</organism>
<dbReference type="PANTHER" id="PTHR30126">
    <property type="entry name" value="HTH-TYPE TRANSCRIPTIONAL REGULATOR"/>
    <property type="match status" value="1"/>
</dbReference>
<dbReference type="Gene3D" id="1.10.10.10">
    <property type="entry name" value="Winged helix-like DNA-binding domain superfamily/Winged helix DNA-binding domain"/>
    <property type="match status" value="1"/>
</dbReference>
<keyword evidence="2" id="KW-0805">Transcription regulation</keyword>
<dbReference type="AlphaFoldDB" id="A0A0S2K102"/>
<dbReference type="PROSITE" id="PS50931">
    <property type="entry name" value="HTH_LYSR"/>
    <property type="match status" value="1"/>
</dbReference>
<dbReference type="Proteomes" id="UP000061457">
    <property type="component" value="Chromosome I"/>
</dbReference>
<dbReference type="InterPro" id="IPR000847">
    <property type="entry name" value="LysR_HTH_N"/>
</dbReference>
<dbReference type="GO" id="GO:0000976">
    <property type="term" value="F:transcription cis-regulatory region binding"/>
    <property type="evidence" value="ECO:0007669"/>
    <property type="project" value="TreeGrafter"/>
</dbReference>
<dbReference type="KEGG" id="pphe:PP2015_1210"/>
<proteinExistence type="inferred from homology"/>
<evidence type="ECO:0000256" key="3">
    <source>
        <dbReference type="ARBA" id="ARBA00023125"/>
    </source>
</evidence>
<dbReference type="EMBL" id="CP013187">
    <property type="protein sequence ID" value="ALO41726.1"/>
    <property type="molecule type" value="Genomic_DNA"/>
</dbReference>
<dbReference type="SUPFAM" id="SSF46785">
    <property type="entry name" value="Winged helix' DNA-binding domain"/>
    <property type="match status" value="1"/>
</dbReference>
<protein>
    <submittedName>
        <fullName evidence="6">Putative transcriptional regulator of the LysR family protein</fullName>
    </submittedName>
</protein>
<dbReference type="OrthoDB" id="6386994at2"/>
<evidence type="ECO:0000256" key="4">
    <source>
        <dbReference type="ARBA" id="ARBA00023163"/>
    </source>
</evidence>
<sequence>MIERYLTFRLLRVYVTLVQTGSISETARQLHLTQPTVSIQLKKLQETVGQTLYIFKQQKFVLTEAGNALYLSCQRIFACLDEFNAQLTDIKAGHSGHLKIAMVNTAQYILPRLIGPFQALYPEIEITLEIGNREQVLQRFERGLDDLYVFSHPPSLEHAIAEPFLANPLVLVADKNHALSSRSNIKASDLVEHRFLMREQGSATRMMFDSFLQSKSIAPAHMQQLSSNEAIKVGISSGMGIGMLSQHVLDLQNSNLKVLSVDGLPLVNHWYFIARNDRYMPKTALKFLSYCQTSVTDILGKPWQGELKGKIVDFFTSESQ</sequence>
<dbReference type="PANTHER" id="PTHR30126:SF5">
    <property type="entry name" value="HTH-TYPE TRANSCRIPTIONAL ACTIVATOR CMPR"/>
    <property type="match status" value="1"/>
</dbReference>